<dbReference type="Proteomes" id="UP001348149">
    <property type="component" value="Unassembled WGS sequence"/>
</dbReference>
<feature type="transmembrane region" description="Helical" evidence="1">
    <location>
        <begin position="138"/>
        <end position="155"/>
    </location>
</feature>
<dbReference type="RefSeq" id="WP_326297603.1">
    <property type="nucleotide sequence ID" value="NZ_JAYLLH010000014.1"/>
</dbReference>
<evidence type="ECO:0000313" key="2">
    <source>
        <dbReference type="EMBL" id="MEC3861877.1"/>
    </source>
</evidence>
<name>A0ABU6HHI6_9RHOB</name>
<evidence type="ECO:0000313" key="3">
    <source>
        <dbReference type="Proteomes" id="UP001348149"/>
    </source>
</evidence>
<comment type="caution">
    <text evidence="2">The sequence shown here is derived from an EMBL/GenBank/DDBJ whole genome shotgun (WGS) entry which is preliminary data.</text>
</comment>
<feature type="transmembrane region" description="Helical" evidence="1">
    <location>
        <begin position="308"/>
        <end position="329"/>
    </location>
</feature>
<feature type="transmembrane region" description="Helical" evidence="1">
    <location>
        <begin position="207"/>
        <end position="228"/>
    </location>
</feature>
<keyword evidence="1" id="KW-1133">Transmembrane helix</keyword>
<keyword evidence="1" id="KW-0472">Membrane</keyword>
<evidence type="ECO:0000256" key="1">
    <source>
        <dbReference type="SAM" id="Phobius"/>
    </source>
</evidence>
<keyword evidence="1" id="KW-0812">Transmembrane</keyword>
<sequence length="573" mass="62331">MTDARFRLLMLLVGGIAGLACWALFDLSPDVLERGRMWLFLSALAFSFFTAVLALSGPSPMQKTLLPSLGLGAGIGLLLVWASGRHAKVGQFLDVGYGPLAVVTLILIAVPFLGAGLQGKWRDYGTLFDLTWTIMVRYISAALFSGIFWALVMLSDALLKIVGVTIIDDLLDIDAVPYILSGSVLGLAMGVVHELRDYISPFLVLRLLRLLVPPVLVVIVIFVIALPFRGLSGLVGSFSPALTLMSAASAAILLVTVSVDRDAEEAISLRWMQHAVRLLAVLVAVLGGLSITAIFIRVADHGWTPDRLLAMTFAFVIMAYGLIYTYAVLWGRTWMSEIRQANIGMALVTVAVAVAWLTPLFRPEAISTNDHLRLYRNSGGAFVELPLYEMVHDWGVAGKRGLESLEADYPQLSGDIAKAKDASSLWRFRRETDVQNAAPVRADLRQRMPVFPRDADLPDGAFDALGKTTLDPWLQACDRTFDGQPGCALLLQPGPPARAIVLLRQTGNRVTAQALRFTDDRLEQGPELLILPGGTRFNLPEEVLTRTLNGVGVLAPVTVEAWTIGDMVLFSNN</sequence>
<protein>
    <recommendedName>
        <fullName evidence="4">DUF4153 domain-containing protein</fullName>
    </recommendedName>
</protein>
<feature type="transmembrane region" description="Helical" evidence="1">
    <location>
        <begin position="234"/>
        <end position="257"/>
    </location>
</feature>
<keyword evidence="3" id="KW-1185">Reference proteome</keyword>
<feature type="transmembrane region" description="Helical" evidence="1">
    <location>
        <begin position="278"/>
        <end position="296"/>
    </location>
</feature>
<proteinExistence type="predicted"/>
<feature type="transmembrane region" description="Helical" evidence="1">
    <location>
        <begin position="64"/>
        <end position="84"/>
    </location>
</feature>
<dbReference type="PROSITE" id="PS51257">
    <property type="entry name" value="PROKAR_LIPOPROTEIN"/>
    <property type="match status" value="1"/>
</dbReference>
<feature type="transmembrane region" description="Helical" evidence="1">
    <location>
        <begin position="7"/>
        <end position="25"/>
    </location>
</feature>
<feature type="transmembrane region" description="Helical" evidence="1">
    <location>
        <begin position="175"/>
        <end position="195"/>
    </location>
</feature>
<organism evidence="2 3">
    <name type="scientific">Mesobacterium hydrothermale</name>
    <dbReference type="NCBI Taxonomy" id="3111907"/>
    <lineage>
        <taxon>Bacteria</taxon>
        <taxon>Pseudomonadati</taxon>
        <taxon>Pseudomonadota</taxon>
        <taxon>Alphaproteobacteria</taxon>
        <taxon>Rhodobacterales</taxon>
        <taxon>Roseobacteraceae</taxon>
        <taxon>Mesobacterium</taxon>
    </lineage>
</organism>
<dbReference type="EMBL" id="JAYLLH010000014">
    <property type="protein sequence ID" value="MEC3861877.1"/>
    <property type="molecule type" value="Genomic_DNA"/>
</dbReference>
<feature type="transmembrane region" description="Helical" evidence="1">
    <location>
        <begin position="37"/>
        <end position="57"/>
    </location>
</feature>
<feature type="transmembrane region" description="Helical" evidence="1">
    <location>
        <begin position="96"/>
        <end position="117"/>
    </location>
</feature>
<evidence type="ECO:0008006" key="4">
    <source>
        <dbReference type="Google" id="ProtNLM"/>
    </source>
</evidence>
<gene>
    <name evidence="2" type="ORF">VK792_11330</name>
</gene>
<accession>A0ABU6HHI6</accession>
<feature type="transmembrane region" description="Helical" evidence="1">
    <location>
        <begin position="341"/>
        <end position="361"/>
    </location>
</feature>
<reference evidence="2 3" key="1">
    <citation type="submission" date="2024-01" db="EMBL/GenBank/DDBJ databases">
        <title>Mesobacterium rodlantinim sp. nov., isolated from shallow sea hydrothermal systems off Kueishantao Island.</title>
        <authorList>
            <person name="Su Z."/>
            <person name="Tang K."/>
        </authorList>
    </citation>
    <scope>NUCLEOTIDE SEQUENCE [LARGE SCALE GENOMIC DNA]</scope>
    <source>
        <strain evidence="2 3">TK19101</strain>
    </source>
</reference>